<name>A0A658QV75_9BURK</name>
<dbReference type="Pfam" id="PF12728">
    <property type="entry name" value="HTH_17"/>
    <property type="match status" value="1"/>
</dbReference>
<dbReference type="CDD" id="cd04762">
    <property type="entry name" value="HTH_MerR-trunc"/>
    <property type="match status" value="1"/>
</dbReference>
<dbReference type="Pfam" id="PF01590">
    <property type="entry name" value="GAF"/>
    <property type="match status" value="1"/>
</dbReference>
<evidence type="ECO:0000259" key="2">
    <source>
        <dbReference type="Pfam" id="PF12728"/>
    </source>
</evidence>
<dbReference type="EMBL" id="FCNV02000002">
    <property type="protein sequence ID" value="SAL24058.1"/>
    <property type="molecule type" value="Genomic_DNA"/>
</dbReference>
<dbReference type="Proteomes" id="UP000198263">
    <property type="component" value="Unassembled WGS sequence"/>
</dbReference>
<dbReference type="PANTHER" id="PTHR43102">
    <property type="entry name" value="SLR1143 PROTEIN"/>
    <property type="match status" value="1"/>
</dbReference>
<protein>
    <submittedName>
        <fullName evidence="3">Diguanylate cyclase</fullName>
    </submittedName>
</protein>
<sequence>MATEDDPILTTRDAAAILGVSVKTAQTWIEQGLIESWKTPGGHRRMRETAVTELRERLGNRRQASSQSESAFALAVASDAALPAYLDALAAAGLRGIGQSDPFNAMLDAGIAMPAVVAVELMRGDWERLSMSRRLLQSRDLAHMRMLVVTDLSSAQLEADLGALSRVTVVRAPAETPALAAALRECLAITASEETVASPYPVAANEAARLQAVARTGLVDTVSEPEFDEIVQLTAEILRVPISLMTLLTPDRQWFKARWGLNAHETPRPWAFCNYTITQTDVFVVEDAASDARFSANPLVVDEPRIRFYAGAPLRDADGNALGALCGIDRQPRTIDATQKRRLANLAALASDRIVVGARRRGERWGRGG</sequence>
<dbReference type="PANTHER" id="PTHR43102:SF2">
    <property type="entry name" value="GAF DOMAIN-CONTAINING PROTEIN"/>
    <property type="match status" value="1"/>
</dbReference>
<comment type="caution">
    <text evidence="3">The sequence shown here is derived from an EMBL/GenBank/DDBJ whole genome shotgun (WGS) entry which is preliminary data.</text>
</comment>
<dbReference type="RefSeq" id="WP_040048981.1">
    <property type="nucleotide sequence ID" value="NZ_FCNV02000002.1"/>
</dbReference>
<accession>A0A658QV75</accession>
<keyword evidence="4" id="KW-1185">Reference proteome</keyword>
<dbReference type="InterPro" id="IPR009061">
    <property type="entry name" value="DNA-bd_dom_put_sf"/>
</dbReference>
<evidence type="ECO:0000259" key="1">
    <source>
        <dbReference type="Pfam" id="PF01590"/>
    </source>
</evidence>
<dbReference type="AlphaFoldDB" id="A0A658QV75"/>
<dbReference type="InterPro" id="IPR003018">
    <property type="entry name" value="GAF"/>
</dbReference>
<evidence type="ECO:0000313" key="4">
    <source>
        <dbReference type="Proteomes" id="UP000198263"/>
    </source>
</evidence>
<gene>
    <name evidence="3" type="ORF">AWB72_01815</name>
</gene>
<dbReference type="InterPro" id="IPR029016">
    <property type="entry name" value="GAF-like_dom_sf"/>
</dbReference>
<dbReference type="NCBIfam" id="TIGR01764">
    <property type="entry name" value="excise"/>
    <property type="match status" value="1"/>
</dbReference>
<dbReference type="SUPFAM" id="SSF55781">
    <property type="entry name" value="GAF domain-like"/>
    <property type="match status" value="1"/>
</dbReference>
<dbReference type="OrthoDB" id="5571399at2"/>
<dbReference type="InterPro" id="IPR010093">
    <property type="entry name" value="SinI_DNA-bd"/>
</dbReference>
<dbReference type="GO" id="GO:0003677">
    <property type="term" value="F:DNA binding"/>
    <property type="evidence" value="ECO:0007669"/>
    <property type="project" value="InterPro"/>
</dbReference>
<dbReference type="SUPFAM" id="SSF46955">
    <property type="entry name" value="Putative DNA-binding domain"/>
    <property type="match status" value="1"/>
</dbReference>
<feature type="domain" description="Helix-turn-helix" evidence="2">
    <location>
        <begin position="9"/>
        <end position="57"/>
    </location>
</feature>
<dbReference type="InterPro" id="IPR041657">
    <property type="entry name" value="HTH_17"/>
</dbReference>
<reference evidence="3 4" key="1">
    <citation type="submission" date="2016-01" db="EMBL/GenBank/DDBJ databases">
        <authorList>
            <person name="Peeters C."/>
        </authorList>
    </citation>
    <scope>NUCLEOTIDE SEQUENCE [LARGE SCALE GENOMIC DNA]</scope>
    <source>
        <strain evidence="3">LMG 29315</strain>
    </source>
</reference>
<dbReference type="Gene3D" id="1.10.1660.10">
    <property type="match status" value="1"/>
</dbReference>
<proteinExistence type="predicted"/>
<evidence type="ECO:0000313" key="3">
    <source>
        <dbReference type="EMBL" id="SAL24058.1"/>
    </source>
</evidence>
<dbReference type="Gene3D" id="3.30.450.40">
    <property type="match status" value="1"/>
</dbReference>
<organism evidence="3 4">
    <name type="scientific">Caballeronia concitans</name>
    <dbReference type="NCBI Taxonomy" id="1777133"/>
    <lineage>
        <taxon>Bacteria</taxon>
        <taxon>Pseudomonadati</taxon>
        <taxon>Pseudomonadota</taxon>
        <taxon>Betaproteobacteria</taxon>
        <taxon>Burkholderiales</taxon>
        <taxon>Burkholderiaceae</taxon>
        <taxon>Caballeronia</taxon>
    </lineage>
</organism>
<feature type="domain" description="GAF" evidence="1">
    <location>
        <begin position="227"/>
        <end position="350"/>
    </location>
</feature>